<dbReference type="OrthoDB" id="149912at2"/>
<comment type="caution">
    <text evidence="2">The sequence shown here is derived from an EMBL/GenBank/DDBJ whole genome shotgun (WGS) entry which is preliminary data.</text>
</comment>
<dbReference type="Pfam" id="PF12697">
    <property type="entry name" value="Abhydrolase_6"/>
    <property type="match status" value="1"/>
</dbReference>
<accession>A0A318KIA8</accession>
<dbReference type="InterPro" id="IPR000073">
    <property type="entry name" value="AB_hydrolase_1"/>
</dbReference>
<dbReference type="RefSeq" id="WP_110391849.1">
    <property type="nucleotide sequence ID" value="NZ_QJKI01000025.1"/>
</dbReference>
<dbReference type="InterPro" id="IPR029058">
    <property type="entry name" value="AB_hydrolase_fold"/>
</dbReference>
<dbReference type="GO" id="GO:0016020">
    <property type="term" value="C:membrane"/>
    <property type="evidence" value="ECO:0007669"/>
    <property type="project" value="TreeGrafter"/>
</dbReference>
<dbReference type="InterPro" id="IPR050266">
    <property type="entry name" value="AB_hydrolase_sf"/>
</dbReference>
<dbReference type="EMBL" id="QJKI01000025">
    <property type="protein sequence ID" value="PXX75817.1"/>
    <property type="molecule type" value="Genomic_DNA"/>
</dbReference>
<dbReference type="PRINTS" id="PR00412">
    <property type="entry name" value="EPOXHYDRLASE"/>
</dbReference>
<feature type="domain" description="AB hydrolase-1" evidence="1">
    <location>
        <begin position="14"/>
        <end position="218"/>
    </location>
</feature>
<dbReference type="Proteomes" id="UP000247555">
    <property type="component" value="Unassembled WGS sequence"/>
</dbReference>
<evidence type="ECO:0000313" key="3">
    <source>
        <dbReference type="Proteomes" id="UP000247555"/>
    </source>
</evidence>
<gene>
    <name evidence="2" type="ORF">DFR34_12554</name>
</gene>
<dbReference type="PANTHER" id="PTHR43798">
    <property type="entry name" value="MONOACYLGLYCEROL LIPASE"/>
    <property type="match status" value="1"/>
</dbReference>
<keyword evidence="3" id="KW-1185">Reference proteome</keyword>
<reference evidence="2 3" key="1">
    <citation type="submission" date="2018-05" db="EMBL/GenBank/DDBJ databases">
        <title>Genomic Encyclopedia of Type Strains, Phase IV (KMG-IV): sequencing the most valuable type-strain genomes for metagenomic binning, comparative biology and taxonomic classification.</title>
        <authorList>
            <person name="Goeker M."/>
        </authorList>
    </citation>
    <scope>NUCLEOTIDE SEQUENCE [LARGE SCALE GENOMIC DNA]</scope>
    <source>
        <strain evidence="2 3">DSM 29661</strain>
    </source>
</reference>
<organism evidence="2 3">
    <name type="scientific">Rivihabitans pingtungensis</name>
    <dbReference type="NCBI Taxonomy" id="1054498"/>
    <lineage>
        <taxon>Bacteria</taxon>
        <taxon>Pseudomonadati</taxon>
        <taxon>Pseudomonadota</taxon>
        <taxon>Betaproteobacteria</taxon>
        <taxon>Neisseriales</taxon>
        <taxon>Aquaspirillaceae</taxon>
        <taxon>Rivihabitans</taxon>
    </lineage>
</organism>
<dbReference type="SUPFAM" id="SSF53474">
    <property type="entry name" value="alpha/beta-Hydrolases"/>
    <property type="match status" value="1"/>
</dbReference>
<dbReference type="AlphaFoldDB" id="A0A318KIA8"/>
<proteinExistence type="predicted"/>
<name>A0A318KIA8_9NEIS</name>
<evidence type="ECO:0000259" key="1">
    <source>
        <dbReference type="Pfam" id="PF12697"/>
    </source>
</evidence>
<dbReference type="Gene3D" id="3.40.50.1820">
    <property type="entry name" value="alpha/beta hydrolase"/>
    <property type="match status" value="1"/>
</dbReference>
<evidence type="ECO:0000313" key="2">
    <source>
        <dbReference type="EMBL" id="PXX75817.1"/>
    </source>
</evidence>
<protein>
    <submittedName>
        <fullName evidence="2">Pimeloyl-ACP methyl ester carboxylesterase</fullName>
    </submittedName>
</protein>
<dbReference type="InterPro" id="IPR000639">
    <property type="entry name" value="Epox_hydrolase-like"/>
</dbReference>
<dbReference type="GO" id="GO:0003824">
    <property type="term" value="F:catalytic activity"/>
    <property type="evidence" value="ECO:0007669"/>
    <property type="project" value="InterPro"/>
</dbReference>
<dbReference type="PANTHER" id="PTHR43798:SF33">
    <property type="entry name" value="HYDROLASE, PUTATIVE (AFU_ORTHOLOGUE AFUA_2G14860)-RELATED"/>
    <property type="match status" value="1"/>
</dbReference>
<sequence length="231" mass="25726">MLSTLHSGYPYFPDYLADLDALLSLHNPQAPARLVGHSLGGMVAMSYAGARPERVSRLVSIDAFGLLDIPPEHAPQRYRQWLQECAQPPGFAPVADLDHFASRLMRRNPHLTATRARFLAEHLTGISADGVRRHLADPRHKMVNPVLYRLEEAKACWRAIRCPVQWILGGGASDHPLTGKIRQTLHERAACFHELEQLTIADSGHMVQQEQPEQVAAAIERFMAPTRGEAP</sequence>